<name>A0ABN3AJ77_9MICO</name>
<comment type="caution">
    <text evidence="2">The sequence shown here is derived from an EMBL/GenBank/DDBJ whole genome shotgun (WGS) entry which is preliminary data.</text>
</comment>
<gene>
    <name evidence="2" type="ORF">GCM10009846_01060</name>
</gene>
<organism evidence="2 3">
    <name type="scientific">Agrococcus versicolor</name>
    <dbReference type="NCBI Taxonomy" id="501482"/>
    <lineage>
        <taxon>Bacteria</taxon>
        <taxon>Bacillati</taxon>
        <taxon>Actinomycetota</taxon>
        <taxon>Actinomycetes</taxon>
        <taxon>Micrococcales</taxon>
        <taxon>Microbacteriaceae</taxon>
        <taxon>Agrococcus</taxon>
    </lineage>
</organism>
<evidence type="ECO:0000313" key="3">
    <source>
        <dbReference type="Proteomes" id="UP001501599"/>
    </source>
</evidence>
<feature type="domain" description="SIS" evidence="1">
    <location>
        <begin position="27"/>
        <end position="201"/>
    </location>
</feature>
<dbReference type="Proteomes" id="UP001501599">
    <property type="component" value="Unassembled WGS sequence"/>
</dbReference>
<dbReference type="Pfam" id="PF13580">
    <property type="entry name" value="SIS_2"/>
    <property type="match status" value="1"/>
</dbReference>
<sequence>MIDDLLTHLATVVDDAADDIRATADAIVATGRAGGLVRPAGAGHSLAAVLETFFRAGGIAFVRPMWHERVLPFAGASASTTSEREPGLGRGVADAAGIESRDTIVVFSNSGANPYPIEIAQAGIEAGATVVALTSLASSAAAPTDRAPVRLADVATIVLDTQVRAGDASWPLDAPVTAPTSSLVTTALWTAILREVHDRWPDAPRWRSANVAGSDGANQALFDELVARIPELR</sequence>
<dbReference type="SUPFAM" id="SSF53697">
    <property type="entry name" value="SIS domain"/>
    <property type="match status" value="1"/>
</dbReference>
<dbReference type="NCBIfam" id="NF002805">
    <property type="entry name" value="PRK02947.1"/>
    <property type="match status" value="1"/>
</dbReference>
<reference evidence="3" key="1">
    <citation type="journal article" date="2019" name="Int. J. Syst. Evol. Microbiol.">
        <title>The Global Catalogue of Microorganisms (GCM) 10K type strain sequencing project: providing services to taxonomists for standard genome sequencing and annotation.</title>
        <authorList>
            <consortium name="The Broad Institute Genomics Platform"/>
            <consortium name="The Broad Institute Genome Sequencing Center for Infectious Disease"/>
            <person name="Wu L."/>
            <person name="Ma J."/>
        </authorList>
    </citation>
    <scope>NUCLEOTIDE SEQUENCE [LARGE SCALE GENOMIC DNA]</scope>
    <source>
        <strain evidence="3">JCM 16026</strain>
    </source>
</reference>
<dbReference type="InterPro" id="IPR001347">
    <property type="entry name" value="SIS_dom"/>
</dbReference>
<evidence type="ECO:0000313" key="2">
    <source>
        <dbReference type="EMBL" id="GAA2170487.1"/>
    </source>
</evidence>
<accession>A0ABN3AJ77</accession>
<proteinExistence type="predicted"/>
<keyword evidence="3" id="KW-1185">Reference proteome</keyword>
<dbReference type="PROSITE" id="PS51464">
    <property type="entry name" value="SIS"/>
    <property type="match status" value="1"/>
</dbReference>
<dbReference type="InterPro" id="IPR046348">
    <property type="entry name" value="SIS_dom_sf"/>
</dbReference>
<protein>
    <submittedName>
        <fullName evidence="2">SIS domain-containing protein</fullName>
    </submittedName>
</protein>
<dbReference type="Gene3D" id="3.40.50.10490">
    <property type="entry name" value="Glucose-6-phosphate isomerase like protein, domain 1"/>
    <property type="match status" value="1"/>
</dbReference>
<dbReference type="RefSeq" id="WP_344339238.1">
    <property type="nucleotide sequence ID" value="NZ_BAAAQT010000001.1"/>
</dbReference>
<evidence type="ECO:0000259" key="1">
    <source>
        <dbReference type="PROSITE" id="PS51464"/>
    </source>
</evidence>
<dbReference type="EMBL" id="BAAAQT010000001">
    <property type="protein sequence ID" value="GAA2170487.1"/>
    <property type="molecule type" value="Genomic_DNA"/>
</dbReference>